<dbReference type="Gene3D" id="1.25.40.10">
    <property type="entry name" value="Tetratricopeptide repeat domain"/>
    <property type="match status" value="3"/>
</dbReference>
<accession>A0AAD3Y892</accession>
<dbReference type="GO" id="GO:0008270">
    <property type="term" value="F:zinc ion binding"/>
    <property type="evidence" value="ECO:0007669"/>
    <property type="project" value="InterPro"/>
</dbReference>
<dbReference type="NCBIfam" id="TIGR00756">
    <property type="entry name" value="PPR"/>
    <property type="match status" value="3"/>
</dbReference>
<feature type="repeat" description="PPR" evidence="3">
    <location>
        <begin position="321"/>
        <end position="351"/>
    </location>
</feature>
<organism evidence="5 6">
    <name type="scientific">Nepenthes gracilis</name>
    <name type="common">Slender pitcher plant</name>
    <dbReference type="NCBI Taxonomy" id="150966"/>
    <lineage>
        <taxon>Eukaryota</taxon>
        <taxon>Viridiplantae</taxon>
        <taxon>Streptophyta</taxon>
        <taxon>Embryophyta</taxon>
        <taxon>Tracheophyta</taxon>
        <taxon>Spermatophyta</taxon>
        <taxon>Magnoliopsida</taxon>
        <taxon>eudicotyledons</taxon>
        <taxon>Gunneridae</taxon>
        <taxon>Pentapetalae</taxon>
        <taxon>Caryophyllales</taxon>
        <taxon>Nepenthaceae</taxon>
        <taxon>Nepenthes</taxon>
    </lineage>
</organism>
<evidence type="ECO:0000313" key="6">
    <source>
        <dbReference type="Proteomes" id="UP001279734"/>
    </source>
</evidence>
<feature type="domain" description="DYW" evidence="4">
    <location>
        <begin position="568"/>
        <end position="660"/>
    </location>
</feature>
<keyword evidence="6" id="KW-1185">Reference proteome</keyword>
<evidence type="ECO:0000256" key="3">
    <source>
        <dbReference type="PROSITE-ProRule" id="PRU00708"/>
    </source>
</evidence>
<sequence>MLVISRCKTKGAFALLKHFGFKHTHSLSPATEFRAKHKLPHLAKFVQPSHCTLSQLLKQRPALSVLKQIHAQVVTQSLSLCSPLIFSLIHSYLSCHYLNTARILFDSYPSHPPSTLLWNLLIRAHSKIQNCLQSIHYFADMLAIDRALRIVPDDYTLTFVVTSCSHQISSVYGEIVHGLIIKSGFERDLYVGNSLVNMYSAHAKLENARELFDQMPERDVFSWTSLLGGYTKQGEVDKAREIFDIMPVQNDVSWAVWISGLVANARYVEALDYFCGMLGNKKAKPNEAVLVCALSACAHLGALDQGRWIHVHMDRNEVSQSPNICTALIDMYAKCGRVDCARRVFDRIHKRDVHNFTSMISGLSIHGHGMDAVQVFSQMVSEKVNPNEITILGVLNGCSHSGLIEEGTSIFNNMERLWGLLPRIEHYGCYVDLLARGGHLEKAMEVVKNMPMEPDIIIWRALLSACRTHRNASLGGQIINHIRKLDPSGQKNGQVLLSNLYASLGKWESAVEERELISQRKDRSDLGCSWIEVNGSVHEFHVDDQLHPQVLGIRDKLNEVLKKAKHGGYIANTMQVTFDLSEEDKEQAVARHSEKLAIAFGLLTTEPRTLIRIVKNLRTCEDCHSALKAISLVYDREIVVRDRSRFHTFEEGKCSCNDYW</sequence>
<evidence type="ECO:0000256" key="1">
    <source>
        <dbReference type="ARBA" id="ARBA00006643"/>
    </source>
</evidence>
<dbReference type="Pfam" id="PF13041">
    <property type="entry name" value="PPR_2"/>
    <property type="match status" value="1"/>
</dbReference>
<dbReference type="InterPro" id="IPR046960">
    <property type="entry name" value="PPR_At4g14850-like_plant"/>
</dbReference>
<dbReference type="InterPro" id="IPR032867">
    <property type="entry name" value="DYW_dom"/>
</dbReference>
<dbReference type="GO" id="GO:0003723">
    <property type="term" value="F:RNA binding"/>
    <property type="evidence" value="ECO:0007669"/>
    <property type="project" value="InterPro"/>
</dbReference>
<proteinExistence type="inferred from homology"/>
<dbReference type="FunFam" id="1.25.40.10:FF:000348">
    <property type="entry name" value="Pentatricopeptide repeat-containing protein chloroplastic"/>
    <property type="match status" value="1"/>
</dbReference>
<dbReference type="FunFam" id="1.25.40.10:FF:000184">
    <property type="entry name" value="Pentatricopeptide repeat-containing protein, chloroplastic"/>
    <property type="match status" value="1"/>
</dbReference>
<dbReference type="PROSITE" id="PS51375">
    <property type="entry name" value="PPR"/>
    <property type="match status" value="3"/>
</dbReference>
<reference evidence="5" key="1">
    <citation type="submission" date="2023-05" db="EMBL/GenBank/DDBJ databases">
        <title>Nepenthes gracilis genome sequencing.</title>
        <authorList>
            <person name="Fukushima K."/>
        </authorList>
    </citation>
    <scope>NUCLEOTIDE SEQUENCE</scope>
    <source>
        <strain evidence="5">SING2019-196</strain>
    </source>
</reference>
<dbReference type="EMBL" id="BSYO01000040">
    <property type="protein sequence ID" value="GMH31425.1"/>
    <property type="molecule type" value="Genomic_DNA"/>
</dbReference>
<keyword evidence="2" id="KW-0677">Repeat</keyword>
<evidence type="ECO:0000256" key="2">
    <source>
        <dbReference type="ARBA" id="ARBA00022737"/>
    </source>
</evidence>
<dbReference type="PANTHER" id="PTHR47926:SF344">
    <property type="entry name" value="OS07G0636900 PROTEIN"/>
    <property type="match status" value="1"/>
</dbReference>
<comment type="similarity">
    <text evidence="1">Belongs to the PPR family. PCMP-H subfamily.</text>
</comment>
<gene>
    <name evidence="5" type="ORF">Nepgr_033268</name>
</gene>
<dbReference type="InterPro" id="IPR002885">
    <property type="entry name" value="PPR_rpt"/>
</dbReference>
<evidence type="ECO:0000313" key="5">
    <source>
        <dbReference type="EMBL" id="GMH31425.1"/>
    </source>
</evidence>
<feature type="repeat" description="PPR" evidence="3">
    <location>
        <begin position="352"/>
        <end position="386"/>
    </location>
</feature>
<evidence type="ECO:0000259" key="4">
    <source>
        <dbReference type="Pfam" id="PF14432"/>
    </source>
</evidence>
<dbReference type="InterPro" id="IPR011990">
    <property type="entry name" value="TPR-like_helical_dom_sf"/>
</dbReference>
<name>A0AAD3Y892_NEPGR</name>
<dbReference type="Pfam" id="PF14432">
    <property type="entry name" value="DYW_deaminase"/>
    <property type="match status" value="1"/>
</dbReference>
<dbReference type="PANTHER" id="PTHR47926">
    <property type="entry name" value="PENTATRICOPEPTIDE REPEAT-CONTAINING PROTEIN"/>
    <property type="match status" value="1"/>
</dbReference>
<dbReference type="GO" id="GO:0009451">
    <property type="term" value="P:RNA modification"/>
    <property type="evidence" value="ECO:0007669"/>
    <property type="project" value="InterPro"/>
</dbReference>
<comment type="caution">
    <text evidence="5">The sequence shown here is derived from an EMBL/GenBank/DDBJ whole genome shotgun (WGS) entry which is preliminary data.</text>
</comment>
<dbReference type="Pfam" id="PF01535">
    <property type="entry name" value="PPR"/>
    <property type="match status" value="3"/>
</dbReference>
<protein>
    <recommendedName>
        <fullName evidence="4">DYW domain-containing protein</fullName>
    </recommendedName>
</protein>
<dbReference type="Proteomes" id="UP001279734">
    <property type="component" value="Unassembled WGS sequence"/>
</dbReference>
<dbReference type="AlphaFoldDB" id="A0AAD3Y892"/>
<feature type="repeat" description="PPR" evidence="3">
    <location>
        <begin position="219"/>
        <end position="253"/>
    </location>
</feature>